<dbReference type="AlphaFoldDB" id="A0AAP9R2E3"/>
<reference evidence="2" key="1">
    <citation type="submission" date="2020-06" db="EMBL/GenBank/DDBJ databases">
        <title>REHAB project genomes.</title>
        <authorList>
            <person name="Shaw L.P."/>
        </authorList>
    </citation>
    <scope>NUCLEOTIDE SEQUENCE [LARGE SCALE GENOMIC DNA]</scope>
    <source>
        <strain evidence="2">RHBSTW-00938</strain>
        <plasmid evidence="2">prhbstw-00938_2</plasmid>
    </source>
</reference>
<accession>A0AAP9R2E3</accession>
<organism evidence="1 2">
    <name type="scientific">Klebsiella aerogenes</name>
    <name type="common">Enterobacter aerogenes</name>
    <dbReference type="NCBI Taxonomy" id="548"/>
    <lineage>
        <taxon>Bacteria</taxon>
        <taxon>Pseudomonadati</taxon>
        <taxon>Pseudomonadota</taxon>
        <taxon>Gammaproteobacteria</taxon>
        <taxon>Enterobacterales</taxon>
        <taxon>Enterobacteriaceae</taxon>
        <taxon>Klebsiella/Raoultella group</taxon>
        <taxon>Klebsiella</taxon>
    </lineage>
</organism>
<dbReference type="InterPro" id="IPR025130">
    <property type="entry name" value="DUF4056"/>
</dbReference>
<name>A0AAP9R2E3_KLEAE</name>
<keyword evidence="1" id="KW-0614">Plasmid</keyword>
<geneLocation type="plasmid" evidence="2">
    <name>prhbstw-00938_2</name>
</geneLocation>
<sequence length="45" mass="5102">MTQWYGFESVPGFSEVMSAFSPDDLYSKLLDVRTAINVILQMKAD</sequence>
<dbReference type="Pfam" id="PF13265">
    <property type="entry name" value="DUF4056"/>
    <property type="match status" value="1"/>
</dbReference>
<evidence type="ECO:0000313" key="1">
    <source>
        <dbReference type="EMBL" id="QMR43212.1"/>
    </source>
</evidence>
<gene>
    <name evidence="1" type="ORF">HV331_26810</name>
</gene>
<dbReference type="EMBL" id="CP055905">
    <property type="protein sequence ID" value="QMR43212.1"/>
    <property type="molecule type" value="Genomic_DNA"/>
</dbReference>
<evidence type="ECO:0000313" key="2">
    <source>
        <dbReference type="Proteomes" id="UP000514462"/>
    </source>
</evidence>
<protein>
    <submittedName>
        <fullName evidence="1">DUF4056 domain-containing protein</fullName>
    </submittedName>
</protein>
<dbReference type="Proteomes" id="UP000514462">
    <property type="component" value="Plasmid pRHBSTW-00938_2"/>
</dbReference>
<proteinExistence type="predicted"/>